<gene>
    <name evidence="1" type="ORF">HDC14431</name>
</gene>
<reference evidence="1" key="1">
    <citation type="journal article" date="2003" name="Genome Biol.">
        <title>An integrated gene annotation and transcriptional profiling approach towards the full gene content of the Drosophila genome.</title>
        <authorList>
            <person name="Hild M."/>
            <person name="Beckmann B."/>
            <person name="Haas S.A."/>
            <person name="Koch B."/>
            <person name="Solovyev V."/>
            <person name="Busold C."/>
            <person name="Fellenberg K."/>
            <person name="Boutros M."/>
            <person name="Vingron M."/>
            <person name="Sauer F."/>
            <person name="Hoheisel J.D."/>
            <person name="Paro R."/>
        </authorList>
    </citation>
    <scope>NUCLEOTIDE SEQUENCE</scope>
</reference>
<evidence type="ECO:0000313" key="1">
    <source>
        <dbReference type="EMBL" id="DAA04164.1"/>
    </source>
</evidence>
<sequence>MCCVHWQAAPVKTAIGPPLWVKPGLSAPISSVQNSLAIGETSIFKVGGAMAKASKRDVPSPTLYRIKLGTHAHFINYMLY</sequence>
<organism evidence="1">
    <name type="scientific">Drosophila melanogaster</name>
    <name type="common">Fruit fly</name>
    <dbReference type="NCBI Taxonomy" id="7227"/>
    <lineage>
        <taxon>Eukaryota</taxon>
        <taxon>Metazoa</taxon>
        <taxon>Ecdysozoa</taxon>
        <taxon>Arthropoda</taxon>
        <taxon>Hexapoda</taxon>
        <taxon>Insecta</taxon>
        <taxon>Pterygota</taxon>
        <taxon>Neoptera</taxon>
        <taxon>Endopterygota</taxon>
        <taxon>Diptera</taxon>
        <taxon>Brachycera</taxon>
        <taxon>Muscomorpha</taxon>
        <taxon>Ephydroidea</taxon>
        <taxon>Drosophilidae</taxon>
        <taxon>Drosophila</taxon>
        <taxon>Sophophora</taxon>
    </lineage>
</organism>
<dbReference type="EMBL" id="BK002658">
    <property type="protein sequence ID" value="DAA04164.1"/>
    <property type="molecule type" value="Genomic_DNA"/>
</dbReference>
<accession>Q6IJQ8</accession>
<protein>
    <submittedName>
        <fullName evidence="1">HDC14431</fullName>
    </submittedName>
</protein>
<proteinExistence type="predicted"/>
<dbReference type="AlphaFoldDB" id="Q6IJQ8"/>
<name>Q6IJQ8_DROME</name>